<sequence length="107" mass="12674">MARKRLETLTEQMFYVLLSLREERHGYGIMQAITELTGGRVSVGAGTLYALLERFEKDGLIRRTRTEDNRKYYILMPEGERTLQNEYERIKKQAADMERVLQKEEEL</sequence>
<dbReference type="HOGENOM" id="CLU_063440_4_1_9"/>
<keyword evidence="1" id="KW-0175">Coiled coil</keyword>
<reference evidence="3 4" key="1">
    <citation type="submission" date="2011-08" db="EMBL/GenBank/DDBJ databases">
        <title>The Genome Sequence of Clostridium orbiscindens 1_3_50AFAA.</title>
        <authorList>
            <consortium name="The Broad Institute Genome Sequencing Platform"/>
            <person name="Earl A."/>
            <person name="Ward D."/>
            <person name="Feldgarden M."/>
            <person name="Gevers D."/>
            <person name="Daigneault M."/>
            <person name="Strauss J."/>
            <person name="Allen-Vercoe E."/>
            <person name="Young S.K."/>
            <person name="Zeng Q."/>
            <person name="Gargeya S."/>
            <person name="Fitzgerald M."/>
            <person name="Haas B."/>
            <person name="Abouelleil A."/>
            <person name="Alvarado L."/>
            <person name="Arachchi H.M."/>
            <person name="Berlin A."/>
            <person name="Brown A."/>
            <person name="Chapman S.B."/>
            <person name="Chen Z."/>
            <person name="Dunbar C."/>
            <person name="Freedman E."/>
            <person name="Gearin G."/>
            <person name="Gellesch M."/>
            <person name="Goldberg J."/>
            <person name="Griggs A."/>
            <person name="Gujja S."/>
            <person name="Heiman D."/>
            <person name="Howarth C."/>
            <person name="Larson L."/>
            <person name="Lui A."/>
            <person name="MacDonald P.J.P."/>
            <person name="Montmayeur A."/>
            <person name="Murphy C."/>
            <person name="Neiman D."/>
            <person name="Pearson M."/>
            <person name="Priest M."/>
            <person name="Roberts A."/>
            <person name="Saif S."/>
            <person name="Shea T."/>
            <person name="Shenoy N."/>
            <person name="Sisk P."/>
            <person name="Stolte C."/>
            <person name="Sykes S."/>
            <person name="Wortman J."/>
            <person name="Nusbaum C."/>
            <person name="Birren B."/>
        </authorList>
    </citation>
    <scope>NUCLEOTIDE SEQUENCE [LARGE SCALE GENOMIC DNA]</scope>
    <source>
        <strain evidence="3 4">1_3_50AFAA</strain>
    </source>
</reference>
<gene>
    <name evidence="3" type="ORF">HMPREF9460_03322</name>
</gene>
<dbReference type="PANTHER" id="PTHR33169:SF13">
    <property type="entry name" value="PADR-FAMILY TRANSCRIPTIONAL REGULATOR"/>
    <property type="match status" value="1"/>
</dbReference>
<evidence type="ECO:0000313" key="3">
    <source>
        <dbReference type="EMBL" id="KGF53781.1"/>
    </source>
</evidence>
<evidence type="ECO:0000259" key="2">
    <source>
        <dbReference type="Pfam" id="PF03551"/>
    </source>
</evidence>
<dbReference type="PANTHER" id="PTHR33169">
    <property type="entry name" value="PADR-FAMILY TRANSCRIPTIONAL REGULATOR"/>
    <property type="match status" value="1"/>
</dbReference>
<accession>A0A096B4D5</accession>
<dbReference type="EMBL" id="ADLO01000102">
    <property type="protein sequence ID" value="KGF53781.1"/>
    <property type="molecule type" value="Genomic_DNA"/>
</dbReference>
<dbReference type="InterPro" id="IPR005149">
    <property type="entry name" value="Tscrpt_reg_PadR_N"/>
</dbReference>
<dbReference type="eggNOG" id="COG1695">
    <property type="taxonomic scope" value="Bacteria"/>
</dbReference>
<dbReference type="PATRIC" id="fig|742738.3.peg.3418"/>
<dbReference type="InterPro" id="IPR052509">
    <property type="entry name" value="Metal_resp_DNA-bind_regulator"/>
</dbReference>
<dbReference type="Proteomes" id="UP000029585">
    <property type="component" value="Unassembled WGS sequence"/>
</dbReference>
<feature type="domain" description="Transcription regulator PadR N-terminal" evidence="2">
    <location>
        <begin position="20"/>
        <end position="84"/>
    </location>
</feature>
<protein>
    <recommendedName>
        <fullName evidence="2">Transcription regulator PadR N-terminal domain-containing protein</fullName>
    </recommendedName>
</protein>
<evidence type="ECO:0000313" key="4">
    <source>
        <dbReference type="Proteomes" id="UP000029585"/>
    </source>
</evidence>
<organism evidence="3 4">
    <name type="scientific">Flavonifractor plautii 1_3_50AFAA</name>
    <dbReference type="NCBI Taxonomy" id="742738"/>
    <lineage>
        <taxon>Bacteria</taxon>
        <taxon>Bacillati</taxon>
        <taxon>Bacillota</taxon>
        <taxon>Clostridia</taxon>
        <taxon>Eubacteriales</taxon>
        <taxon>Oscillospiraceae</taxon>
        <taxon>Flavonifractor</taxon>
    </lineage>
</organism>
<feature type="coiled-coil region" evidence="1">
    <location>
        <begin position="80"/>
        <end position="107"/>
    </location>
</feature>
<evidence type="ECO:0000256" key="1">
    <source>
        <dbReference type="SAM" id="Coils"/>
    </source>
</evidence>
<dbReference type="AlphaFoldDB" id="A0A096B4D5"/>
<proteinExistence type="predicted"/>
<dbReference type="SUPFAM" id="SSF46785">
    <property type="entry name" value="Winged helix' DNA-binding domain"/>
    <property type="match status" value="1"/>
</dbReference>
<dbReference type="InterPro" id="IPR036390">
    <property type="entry name" value="WH_DNA-bd_sf"/>
</dbReference>
<keyword evidence="4" id="KW-1185">Reference proteome</keyword>
<dbReference type="Gene3D" id="1.10.10.10">
    <property type="entry name" value="Winged helix-like DNA-binding domain superfamily/Winged helix DNA-binding domain"/>
    <property type="match status" value="1"/>
</dbReference>
<name>A0A096B4D5_FLAPL</name>
<comment type="caution">
    <text evidence="3">The sequence shown here is derived from an EMBL/GenBank/DDBJ whole genome shotgun (WGS) entry which is preliminary data.</text>
</comment>
<dbReference type="Pfam" id="PF03551">
    <property type="entry name" value="PadR"/>
    <property type="match status" value="1"/>
</dbReference>
<dbReference type="RefSeq" id="WP_044942723.1">
    <property type="nucleotide sequence ID" value="NZ_KN174166.1"/>
</dbReference>
<dbReference type="InterPro" id="IPR036388">
    <property type="entry name" value="WH-like_DNA-bd_sf"/>
</dbReference>